<name>A0A7T2YTD7_9BURK</name>
<dbReference type="Proteomes" id="UP000595064">
    <property type="component" value="Chromosome"/>
</dbReference>
<accession>A0A7T2YTD7</accession>
<dbReference type="EMBL" id="CP065748">
    <property type="protein sequence ID" value="QPS81692.1"/>
    <property type="molecule type" value="Genomic_DNA"/>
</dbReference>
<evidence type="ECO:0000313" key="1">
    <source>
        <dbReference type="EMBL" id="QPS81692.1"/>
    </source>
</evidence>
<evidence type="ECO:0000313" key="2">
    <source>
        <dbReference type="Proteomes" id="UP000595064"/>
    </source>
</evidence>
<reference evidence="1 2" key="1">
    <citation type="submission" date="2020-12" db="EMBL/GenBank/DDBJ databases">
        <title>FDA dAtabase for Regulatory Grade micrObial Sequences (FDA-ARGOS): Supporting development and validation of Infectious Disease Dx tests.</title>
        <authorList>
            <person name="Sproer C."/>
            <person name="Gronow S."/>
            <person name="Severitt S."/>
            <person name="Schroder I."/>
            <person name="Tallon L."/>
            <person name="Sadzewicz L."/>
            <person name="Zhao X."/>
            <person name="Boylan J."/>
            <person name="Ott S."/>
            <person name="Bowen H."/>
            <person name="Vavikolanu K."/>
            <person name="Mehta A."/>
            <person name="Aluvathingal J."/>
            <person name="Nadendla S."/>
            <person name="Lowell S."/>
            <person name="Myers T."/>
            <person name="Yan Y."/>
            <person name="Sichtig H."/>
        </authorList>
    </citation>
    <scope>NUCLEOTIDE SEQUENCE [LARGE SCALE GENOMIC DNA]</scope>
    <source>
        <strain evidence="1 2">FDAARGOS_890</strain>
    </source>
</reference>
<protein>
    <submittedName>
        <fullName evidence="1">Uncharacterized protein</fullName>
    </submittedName>
</protein>
<dbReference type="KEGG" id="dla:I6G47_00990"/>
<dbReference type="AlphaFoldDB" id="A0A7T2YTD7"/>
<dbReference type="RefSeq" id="WP_016450001.1">
    <property type="nucleotide sequence ID" value="NZ_CP065748.1"/>
</dbReference>
<gene>
    <name evidence="1" type="ORF">I6G47_00990</name>
</gene>
<sequence length="149" mass="16047">MNTLVCNTLSGAVSEYTRHDFHALTPTHGGSATGLYALASGDTDDGLPIVAELRLPATIRENTLKKHLEMVYLSMRGRGCAQFAVLGPNAERWAYSFPLAASGQTRCQPGRGIRQNYMGFGLSTPAGQTFTLDRIEVVTVSSKTRRVGA</sequence>
<organism evidence="1 2">
    <name type="scientific">Delftia lacustris</name>
    <dbReference type="NCBI Taxonomy" id="558537"/>
    <lineage>
        <taxon>Bacteria</taxon>
        <taxon>Pseudomonadati</taxon>
        <taxon>Pseudomonadota</taxon>
        <taxon>Betaproteobacteria</taxon>
        <taxon>Burkholderiales</taxon>
        <taxon>Comamonadaceae</taxon>
        <taxon>Delftia</taxon>
    </lineage>
</organism>
<proteinExistence type="predicted"/>
<keyword evidence="2" id="KW-1185">Reference proteome</keyword>